<comment type="caution">
    <text evidence="5">The sequence shown here is derived from an EMBL/GenBank/DDBJ whole genome shotgun (WGS) entry which is preliminary data.</text>
</comment>
<dbReference type="InterPro" id="IPR000101">
    <property type="entry name" value="GGT_peptidase"/>
</dbReference>
<comment type="similarity">
    <text evidence="4">Belongs to the gamma-glutamyltransferase family.</text>
</comment>
<dbReference type="Pfam" id="PF01019">
    <property type="entry name" value="G_glu_transpept"/>
    <property type="match status" value="1"/>
</dbReference>
<dbReference type="RefSeq" id="WP_305977159.1">
    <property type="nucleotide sequence ID" value="NZ_JAPJDY010000008.1"/>
</dbReference>
<protein>
    <recommendedName>
        <fullName evidence="4">Glutathione hydrolase proenzyme</fullName>
        <ecNumber evidence="4">2.3.2.2</ecNumber>
        <ecNumber evidence="4">3.4.19.13</ecNumber>
    </recommendedName>
    <component>
        <recommendedName>
            <fullName evidence="4">Glutathione hydrolase large chain</fullName>
        </recommendedName>
    </component>
    <component>
        <recommendedName>
            <fullName evidence="4">Glutathione hydrolase small chain</fullName>
        </recommendedName>
    </component>
</protein>
<dbReference type="EC" id="3.4.19.13" evidence="4"/>
<evidence type="ECO:0000256" key="4">
    <source>
        <dbReference type="RuleBase" id="RU368036"/>
    </source>
</evidence>
<comment type="catalytic activity">
    <reaction evidence="2 4">
        <text>glutathione + H2O = L-cysteinylglycine + L-glutamate</text>
        <dbReference type="Rhea" id="RHEA:28807"/>
        <dbReference type="ChEBI" id="CHEBI:15377"/>
        <dbReference type="ChEBI" id="CHEBI:29985"/>
        <dbReference type="ChEBI" id="CHEBI:57925"/>
        <dbReference type="ChEBI" id="CHEBI:61694"/>
        <dbReference type="EC" id="3.4.19.13"/>
    </reaction>
</comment>
<accession>A0ABT9I3M0</accession>
<dbReference type="NCBIfam" id="TIGR00066">
    <property type="entry name" value="g_glut_trans"/>
    <property type="match status" value="1"/>
</dbReference>
<dbReference type="PRINTS" id="PR01210">
    <property type="entry name" value="GGTRANSPTASE"/>
</dbReference>
<keyword evidence="4" id="KW-0317">Glutathione biosynthesis</keyword>
<dbReference type="InterPro" id="IPR029055">
    <property type="entry name" value="Ntn_hydrolases_N"/>
</dbReference>
<gene>
    <name evidence="5" type="primary">ggt</name>
    <name evidence="5" type="ORF">ORJ04_18630</name>
</gene>
<dbReference type="PANTHER" id="PTHR43881">
    <property type="entry name" value="GAMMA-GLUTAMYLTRANSPEPTIDASE (AFU_ORTHOLOGUE AFUA_4G13580)"/>
    <property type="match status" value="1"/>
</dbReference>
<sequence>MHGIKKFLLWTLAIMLLVAISAVVAGFSFRAGLGSPVEQFRENAVYAPNGVVASSQPLASQAGLTVLKNGGNAVDAAVTAAAVLSVVEPYMTGIGGDMFAMLWLEQEQRLVGINGSGHAGALMTFDKMKDRRRVPDDGPQSITLPGALSGWARLLDAHGTLTLAQALAPAIALAEHGFPVSKATATEWGLFESKINWDSGARATFLIDQTRTPQAGEWFYNPDYANTLKLIAQHGPQLLYGGELGQTIAARVQELGGFLTQSDFANYSAQWVEPMSVAFKEYRLWELPPNGQGIAALEMLKILEPYDLAAMQHNSADYLHHLIEAKKLAYADLEHFVGDPEFMQIKPEQLLSDQVIAKRRALIHGGKAMAQADPEPSLTTSDTTYLSVADKDGNMVSFINSLAGPFGSGIVVPGTGFALQNRGVGLSVQPNRANTVAPGRRPFHTIIPGFVTKADAQGKQQPWLSFGIVGGAQQPQAHVQMLLNMMLFDMDVQQAIDAPRFRHWEHNNVSFEQAIPQSTMDKLYEMGHAAQNPIMATAQGFFHGNNTGLVFGGGQAVMKLDKGYVAGSDSRRDGVAAAH</sequence>
<dbReference type="Gene3D" id="3.60.20.40">
    <property type="match status" value="1"/>
</dbReference>
<keyword evidence="6" id="KW-1185">Reference proteome</keyword>
<dbReference type="EMBL" id="JAPJDZ010000081">
    <property type="protein sequence ID" value="MDP5137969.1"/>
    <property type="molecule type" value="Genomic_DNA"/>
</dbReference>
<name>A0ABT9I3M0_9GAMM</name>
<keyword evidence="4" id="KW-0378">Hydrolase</keyword>
<dbReference type="SUPFAM" id="SSF56235">
    <property type="entry name" value="N-terminal nucleophile aminohydrolases (Ntn hydrolases)"/>
    <property type="match status" value="1"/>
</dbReference>
<dbReference type="InterPro" id="IPR052896">
    <property type="entry name" value="GGT-like_enzyme"/>
</dbReference>
<comment type="pathway">
    <text evidence="4">Sulfur metabolism; glutathione metabolism.</text>
</comment>
<keyword evidence="4 5" id="KW-0012">Acyltransferase</keyword>
<dbReference type="PANTHER" id="PTHR43881:SF1">
    <property type="entry name" value="GAMMA-GLUTAMYLTRANSPEPTIDASE (AFU_ORTHOLOGUE AFUA_4G13580)"/>
    <property type="match status" value="1"/>
</dbReference>
<evidence type="ECO:0000313" key="5">
    <source>
        <dbReference type="EMBL" id="MDP5137969.1"/>
    </source>
</evidence>
<comment type="PTM">
    <text evidence="4">Cleaved by autocatalysis into a large and a small subunit.</text>
</comment>
<comment type="subunit">
    <text evidence="4">This enzyme consists of two polypeptide chains, which are synthesized in precursor form from a single polypeptide.</text>
</comment>
<dbReference type="InterPro" id="IPR043138">
    <property type="entry name" value="GGT_lsub"/>
</dbReference>
<comment type="catalytic activity">
    <reaction evidence="1 4">
        <text>an S-substituted glutathione + H2O = an S-substituted L-cysteinylglycine + L-glutamate</text>
        <dbReference type="Rhea" id="RHEA:59468"/>
        <dbReference type="ChEBI" id="CHEBI:15377"/>
        <dbReference type="ChEBI" id="CHEBI:29985"/>
        <dbReference type="ChEBI" id="CHEBI:90779"/>
        <dbReference type="ChEBI" id="CHEBI:143103"/>
        <dbReference type="EC" id="3.4.19.13"/>
    </reaction>
</comment>
<evidence type="ECO:0000256" key="2">
    <source>
        <dbReference type="ARBA" id="ARBA00001089"/>
    </source>
</evidence>
<dbReference type="EC" id="2.3.2.2" evidence="4"/>
<dbReference type="Gene3D" id="1.10.246.130">
    <property type="match status" value="1"/>
</dbReference>
<evidence type="ECO:0000313" key="6">
    <source>
        <dbReference type="Proteomes" id="UP001231109"/>
    </source>
</evidence>
<keyword evidence="4" id="KW-0865">Zymogen</keyword>
<proteinExistence type="inferred from homology"/>
<reference evidence="5 6" key="1">
    <citation type="submission" date="2022-11" db="EMBL/GenBank/DDBJ databases">
        <title>Viruses from the air-sea interface of a natural surface slick.</title>
        <authorList>
            <person name="Rahlff J."/>
            <person name="Holmfeldt K."/>
        </authorList>
    </citation>
    <scope>NUCLEOTIDE SEQUENCE [LARGE SCALE GENOMIC DNA]</scope>
    <source>
        <strain evidence="5 6">SMS4</strain>
    </source>
</reference>
<dbReference type="Proteomes" id="UP001231109">
    <property type="component" value="Unassembled WGS sequence"/>
</dbReference>
<dbReference type="InterPro" id="IPR043137">
    <property type="entry name" value="GGT_ssub_C"/>
</dbReference>
<evidence type="ECO:0000256" key="3">
    <source>
        <dbReference type="ARBA" id="ARBA00047417"/>
    </source>
</evidence>
<dbReference type="GO" id="GO:0103068">
    <property type="term" value="F:leukotriene C4 gamma-glutamyl transferase activity"/>
    <property type="evidence" value="ECO:0007669"/>
    <property type="project" value="UniProtKB-EC"/>
</dbReference>
<keyword evidence="4 5" id="KW-0808">Transferase</keyword>
<evidence type="ECO:0000256" key="1">
    <source>
        <dbReference type="ARBA" id="ARBA00001049"/>
    </source>
</evidence>
<comment type="catalytic activity">
    <reaction evidence="3 4">
        <text>an N-terminal (5-L-glutamyl)-[peptide] + an alpha-amino acid = 5-L-glutamyl amino acid + an N-terminal L-alpha-aminoacyl-[peptide]</text>
        <dbReference type="Rhea" id="RHEA:23904"/>
        <dbReference type="Rhea" id="RHEA-COMP:9780"/>
        <dbReference type="Rhea" id="RHEA-COMP:9795"/>
        <dbReference type="ChEBI" id="CHEBI:77644"/>
        <dbReference type="ChEBI" id="CHEBI:78597"/>
        <dbReference type="ChEBI" id="CHEBI:78599"/>
        <dbReference type="ChEBI" id="CHEBI:78608"/>
        <dbReference type="EC" id="2.3.2.2"/>
    </reaction>
</comment>
<organism evidence="5 6">
    <name type="scientific">Rheinheimera baltica</name>
    <dbReference type="NCBI Taxonomy" id="67576"/>
    <lineage>
        <taxon>Bacteria</taxon>
        <taxon>Pseudomonadati</taxon>
        <taxon>Pseudomonadota</taxon>
        <taxon>Gammaproteobacteria</taxon>
        <taxon>Chromatiales</taxon>
        <taxon>Chromatiaceae</taxon>
        <taxon>Rheinheimera</taxon>
    </lineage>
</organism>